<proteinExistence type="predicted"/>
<feature type="transmembrane region" description="Helical" evidence="1">
    <location>
        <begin position="45"/>
        <end position="68"/>
    </location>
</feature>
<feature type="transmembrane region" description="Helical" evidence="1">
    <location>
        <begin position="144"/>
        <end position="164"/>
    </location>
</feature>
<reference evidence="3 4" key="1">
    <citation type="submission" date="2018-08" db="EMBL/GenBank/DDBJ databases">
        <title>Meiothermus luteus KCTC 52599 genome sequencing project.</title>
        <authorList>
            <person name="Da Costa M.S."/>
            <person name="Albuquerque L."/>
            <person name="Raposo P."/>
            <person name="Froufe H.J.C."/>
            <person name="Barroso C.S."/>
            <person name="Egas C."/>
        </authorList>
    </citation>
    <scope>NUCLEOTIDE SEQUENCE [LARGE SCALE GENOMIC DNA]</scope>
    <source>
        <strain evidence="3 4">KCTC 52599</strain>
    </source>
</reference>
<dbReference type="PANTHER" id="PTHR35152:SF1">
    <property type="entry name" value="DOMAIN SIGNALLING PROTEIN, PUTATIVE (AFU_ORTHOLOGUE AFUA_5G11310)-RELATED"/>
    <property type="match status" value="1"/>
</dbReference>
<feature type="transmembrane region" description="Helical" evidence="1">
    <location>
        <begin position="105"/>
        <end position="124"/>
    </location>
</feature>
<accession>A0A399ELY8</accession>
<feature type="transmembrane region" description="Helical" evidence="1">
    <location>
        <begin position="12"/>
        <end position="33"/>
    </location>
</feature>
<evidence type="ECO:0000313" key="3">
    <source>
        <dbReference type="EMBL" id="RIH84493.1"/>
    </source>
</evidence>
<feature type="transmembrane region" description="Helical" evidence="1">
    <location>
        <begin position="176"/>
        <end position="197"/>
    </location>
</feature>
<evidence type="ECO:0000256" key="1">
    <source>
        <dbReference type="PROSITE-ProRule" id="PRU00244"/>
    </source>
</evidence>
<dbReference type="RefSeq" id="WP_119360464.1">
    <property type="nucleotide sequence ID" value="NZ_QWKZ01000060.1"/>
</dbReference>
<keyword evidence="1" id="KW-1133">Transmembrane helix</keyword>
<dbReference type="Proteomes" id="UP000265800">
    <property type="component" value="Unassembled WGS sequence"/>
</dbReference>
<keyword evidence="4" id="KW-1185">Reference proteome</keyword>
<dbReference type="InterPro" id="IPR005330">
    <property type="entry name" value="MHYT_dom"/>
</dbReference>
<organism evidence="3 4">
    <name type="scientific">Meiothermus luteus</name>
    <dbReference type="NCBI Taxonomy" id="2026184"/>
    <lineage>
        <taxon>Bacteria</taxon>
        <taxon>Thermotogati</taxon>
        <taxon>Deinococcota</taxon>
        <taxon>Deinococci</taxon>
        <taxon>Thermales</taxon>
        <taxon>Thermaceae</taxon>
        <taxon>Meiothermus</taxon>
    </lineage>
</organism>
<feature type="domain" description="MHYT" evidence="2">
    <location>
        <begin position="10"/>
        <end position="200"/>
    </location>
</feature>
<comment type="caution">
    <text evidence="3">The sequence shown here is derived from an EMBL/GenBank/DDBJ whole genome shotgun (WGS) entry which is preliminary data.</text>
</comment>
<evidence type="ECO:0000259" key="2">
    <source>
        <dbReference type="PROSITE" id="PS50924"/>
    </source>
</evidence>
<keyword evidence="1" id="KW-0812">Transmembrane</keyword>
<name>A0A399ELY8_9DEIN</name>
<dbReference type="PROSITE" id="PS50924">
    <property type="entry name" value="MHYT"/>
    <property type="match status" value="1"/>
</dbReference>
<gene>
    <name evidence="3" type="ORF">Mlute_01880</name>
</gene>
<dbReference type="GO" id="GO:0016020">
    <property type="term" value="C:membrane"/>
    <property type="evidence" value="ECO:0007669"/>
    <property type="project" value="UniProtKB-UniRule"/>
</dbReference>
<dbReference type="PANTHER" id="PTHR35152">
    <property type="entry name" value="DOMAIN SIGNALLING PROTEIN, PUTATIVE (AFU_ORTHOLOGUE AFUA_5G11310)-RELATED"/>
    <property type="match status" value="1"/>
</dbReference>
<protein>
    <submittedName>
        <fullName evidence="3">Putative signaling protein</fullName>
    </submittedName>
</protein>
<dbReference type="EMBL" id="QWKZ01000060">
    <property type="protein sequence ID" value="RIH84493.1"/>
    <property type="molecule type" value="Genomic_DNA"/>
</dbReference>
<dbReference type="Pfam" id="PF03707">
    <property type="entry name" value="MHYT"/>
    <property type="match status" value="4"/>
</dbReference>
<keyword evidence="1" id="KW-0472">Membrane</keyword>
<feature type="transmembrane region" description="Helical" evidence="1">
    <location>
        <begin position="217"/>
        <end position="239"/>
    </location>
</feature>
<dbReference type="AlphaFoldDB" id="A0A399ELY8"/>
<feature type="transmembrane region" description="Helical" evidence="1">
    <location>
        <begin position="80"/>
        <end position="98"/>
    </location>
</feature>
<dbReference type="OrthoDB" id="9803190at2"/>
<sequence length="251" mass="27076">MEQNHLPMHHDPLLVGASFVIAIFASYAALVVIRRMRQGHQSPSWLWMGAFTYGMGVWAMHFTAMIALQLEDLLASYDPLLTLVSVLLAILGAAAAFQMVRRPQVGGLGVLGAGFFLGIGIGAMHYTGMLAMRLDAKMSFDPPLVALSVLVAVVLGTFGMWSLTSPAFDRIPLRNLLAATLTGLAIPFMHYTAMLAVRFTPNPDTSHAQLAFQGLLSLNFFILLAVALSALPLFAGFLLESASERSLEVEA</sequence>
<evidence type="ECO:0000313" key="4">
    <source>
        <dbReference type="Proteomes" id="UP000265800"/>
    </source>
</evidence>